<feature type="transmembrane region" description="Helical" evidence="6">
    <location>
        <begin position="189"/>
        <end position="215"/>
    </location>
</feature>
<keyword evidence="2" id="KW-1003">Cell membrane</keyword>
<dbReference type="Pfam" id="PF01810">
    <property type="entry name" value="LysE"/>
    <property type="match status" value="1"/>
</dbReference>
<evidence type="ECO:0000256" key="6">
    <source>
        <dbReference type="SAM" id="Phobius"/>
    </source>
</evidence>
<feature type="transmembrane region" description="Helical" evidence="6">
    <location>
        <begin position="6"/>
        <end position="31"/>
    </location>
</feature>
<feature type="transmembrane region" description="Helical" evidence="6">
    <location>
        <begin position="154"/>
        <end position="177"/>
    </location>
</feature>
<evidence type="ECO:0000256" key="1">
    <source>
        <dbReference type="ARBA" id="ARBA00004651"/>
    </source>
</evidence>
<dbReference type="RefSeq" id="WP_200116332.1">
    <property type="nucleotide sequence ID" value="NZ_JAEHOH010000022.1"/>
</dbReference>
<dbReference type="AlphaFoldDB" id="A0A934QBD3"/>
<dbReference type="InterPro" id="IPR001123">
    <property type="entry name" value="LeuE-type"/>
</dbReference>
<evidence type="ECO:0000256" key="3">
    <source>
        <dbReference type="ARBA" id="ARBA00022692"/>
    </source>
</evidence>
<name>A0A934QBD3_9MICO</name>
<evidence type="ECO:0000313" key="8">
    <source>
        <dbReference type="Proteomes" id="UP000608530"/>
    </source>
</evidence>
<dbReference type="GO" id="GO:0015171">
    <property type="term" value="F:amino acid transmembrane transporter activity"/>
    <property type="evidence" value="ECO:0007669"/>
    <property type="project" value="TreeGrafter"/>
</dbReference>
<proteinExistence type="predicted"/>
<evidence type="ECO:0000256" key="5">
    <source>
        <dbReference type="ARBA" id="ARBA00023136"/>
    </source>
</evidence>
<dbReference type="PANTHER" id="PTHR30086">
    <property type="entry name" value="ARGININE EXPORTER PROTEIN ARGO"/>
    <property type="match status" value="1"/>
</dbReference>
<dbReference type="EMBL" id="JAEHOH010000022">
    <property type="protein sequence ID" value="MBK0420192.1"/>
    <property type="molecule type" value="Genomic_DNA"/>
</dbReference>
<dbReference type="PANTHER" id="PTHR30086:SF17">
    <property type="entry name" value="LYSE FAMILY TRANSLOCATOR"/>
    <property type="match status" value="1"/>
</dbReference>
<feature type="transmembrane region" description="Helical" evidence="6">
    <location>
        <begin position="43"/>
        <end position="68"/>
    </location>
</feature>
<keyword evidence="5 6" id="KW-0472">Membrane</keyword>
<accession>A0A934QBD3</accession>
<reference evidence="7" key="1">
    <citation type="submission" date="2020-12" db="EMBL/GenBank/DDBJ databases">
        <title>Leucobacter sp. CAS1, isolated from Chromium sludge.</title>
        <authorList>
            <person name="Xu Z."/>
        </authorList>
    </citation>
    <scope>NUCLEOTIDE SEQUENCE</scope>
    <source>
        <strain evidence="7">CSA1</strain>
    </source>
</reference>
<keyword evidence="8" id="KW-1185">Reference proteome</keyword>
<dbReference type="GO" id="GO:0005886">
    <property type="term" value="C:plasma membrane"/>
    <property type="evidence" value="ECO:0007669"/>
    <property type="project" value="UniProtKB-SubCell"/>
</dbReference>
<evidence type="ECO:0000256" key="2">
    <source>
        <dbReference type="ARBA" id="ARBA00022475"/>
    </source>
</evidence>
<keyword evidence="4 6" id="KW-1133">Transmembrane helix</keyword>
<protein>
    <submittedName>
        <fullName evidence="7">LysE family translocator</fullName>
    </submittedName>
</protein>
<evidence type="ECO:0000313" key="7">
    <source>
        <dbReference type="EMBL" id="MBK0420192.1"/>
    </source>
</evidence>
<comment type="subcellular location">
    <subcellularLocation>
        <location evidence="1">Cell membrane</location>
        <topology evidence="1">Multi-pass membrane protein</topology>
    </subcellularLocation>
</comment>
<sequence length="217" mass="23137">MIVSGLSAGAWTALTLAWLAAVMMPGPDVFLLMRLAIRERRAAVLAALGIMSGNLLWILFSVLGLAVLLDSLPWLLPALQLAGALVLGWIGAQSIRSGIRGLRRPDPEEIATGPRRPWLLGLVTNLSNPKALVFFTALLAQFLPPGTELRDRVVVIVLMSLTGLAWFLAVALACSAAAFRRWFRRAAPWLDIVAGGVFALVSAVVLVELVLAVLAGS</sequence>
<gene>
    <name evidence="7" type="ORF">JD276_14240</name>
</gene>
<evidence type="ECO:0000256" key="4">
    <source>
        <dbReference type="ARBA" id="ARBA00022989"/>
    </source>
</evidence>
<feature type="transmembrane region" description="Helical" evidence="6">
    <location>
        <begin position="74"/>
        <end position="96"/>
    </location>
</feature>
<keyword evidence="3 6" id="KW-0812">Transmembrane</keyword>
<dbReference type="Proteomes" id="UP000608530">
    <property type="component" value="Unassembled WGS sequence"/>
</dbReference>
<feature type="transmembrane region" description="Helical" evidence="6">
    <location>
        <begin position="117"/>
        <end position="142"/>
    </location>
</feature>
<organism evidence="7 8">
    <name type="scientific">Leucobacter chromiisoli</name>
    <dbReference type="NCBI Taxonomy" id="2796471"/>
    <lineage>
        <taxon>Bacteria</taxon>
        <taxon>Bacillati</taxon>
        <taxon>Actinomycetota</taxon>
        <taxon>Actinomycetes</taxon>
        <taxon>Micrococcales</taxon>
        <taxon>Microbacteriaceae</taxon>
        <taxon>Leucobacter</taxon>
    </lineage>
</organism>
<comment type="caution">
    <text evidence="7">The sequence shown here is derived from an EMBL/GenBank/DDBJ whole genome shotgun (WGS) entry which is preliminary data.</text>
</comment>